<dbReference type="Gene3D" id="3.30.200.20">
    <property type="entry name" value="Phosphorylase Kinase, domain 1"/>
    <property type="match status" value="1"/>
</dbReference>
<dbReference type="Proteomes" id="UP001479436">
    <property type="component" value="Unassembled WGS sequence"/>
</dbReference>
<protein>
    <submittedName>
        <fullName evidence="1">Uncharacterized protein</fullName>
    </submittedName>
</protein>
<keyword evidence="2" id="KW-1185">Reference proteome</keyword>
<comment type="caution">
    <text evidence="1">The sequence shown here is derived from an EMBL/GenBank/DDBJ whole genome shotgun (WGS) entry which is preliminary data.</text>
</comment>
<organism evidence="1 2">
    <name type="scientific">Basidiobolus ranarum</name>
    <dbReference type="NCBI Taxonomy" id="34480"/>
    <lineage>
        <taxon>Eukaryota</taxon>
        <taxon>Fungi</taxon>
        <taxon>Fungi incertae sedis</taxon>
        <taxon>Zoopagomycota</taxon>
        <taxon>Entomophthoromycotina</taxon>
        <taxon>Basidiobolomycetes</taxon>
        <taxon>Basidiobolales</taxon>
        <taxon>Basidiobolaceae</taxon>
        <taxon>Basidiobolus</taxon>
    </lineage>
</organism>
<evidence type="ECO:0000313" key="1">
    <source>
        <dbReference type="EMBL" id="KAK9704228.1"/>
    </source>
</evidence>
<evidence type="ECO:0000313" key="2">
    <source>
        <dbReference type="Proteomes" id="UP001479436"/>
    </source>
</evidence>
<sequence length="81" mass="8856">MSNADDLIDPVEYLTSTLPNAGVYTQAQRLTGGLINYVWRVQVSSDDPSAPKSVVIKQSLPCLASDPEIQFSQERMVSVIT</sequence>
<reference evidence="1 2" key="1">
    <citation type="submission" date="2023-04" db="EMBL/GenBank/DDBJ databases">
        <title>Genome of Basidiobolus ranarum AG-B5.</title>
        <authorList>
            <person name="Stajich J.E."/>
            <person name="Carter-House D."/>
            <person name="Gryganskyi A."/>
        </authorList>
    </citation>
    <scope>NUCLEOTIDE SEQUENCE [LARGE SCALE GENOMIC DNA]</scope>
    <source>
        <strain evidence="1 2">AG-B5</strain>
    </source>
</reference>
<proteinExistence type="predicted"/>
<accession>A0ABR2VWG4</accession>
<name>A0ABR2VWG4_9FUNG</name>
<dbReference type="EMBL" id="JASJQH010007577">
    <property type="protein sequence ID" value="KAK9704228.1"/>
    <property type="molecule type" value="Genomic_DNA"/>
</dbReference>
<gene>
    <name evidence="1" type="ORF">K7432_010319</name>
</gene>